<dbReference type="HAMAP" id="MF_00409">
    <property type="entry name" value="LpxK"/>
    <property type="match status" value="1"/>
</dbReference>
<evidence type="ECO:0000256" key="12">
    <source>
        <dbReference type="ARBA" id="ARBA00029757"/>
    </source>
</evidence>
<dbReference type="UniPathway" id="UPA00359">
    <property type="reaction ID" value="UER00482"/>
</dbReference>
<dbReference type="EC" id="2.7.1.130" evidence="3 13"/>
<keyword evidence="8 13" id="KW-0547">Nucleotide-binding</keyword>
<evidence type="ECO:0000256" key="10">
    <source>
        <dbReference type="ARBA" id="ARBA00022840"/>
    </source>
</evidence>
<dbReference type="GO" id="GO:0009245">
    <property type="term" value="P:lipid A biosynthetic process"/>
    <property type="evidence" value="ECO:0007669"/>
    <property type="project" value="UniProtKB-UniRule"/>
</dbReference>
<comment type="catalytic activity">
    <reaction evidence="13">
        <text>a lipid A disaccharide + ATP = a lipid IVA + ADP + H(+)</text>
        <dbReference type="Rhea" id="RHEA:67840"/>
        <dbReference type="ChEBI" id="CHEBI:15378"/>
        <dbReference type="ChEBI" id="CHEBI:30616"/>
        <dbReference type="ChEBI" id="CHEBI:176343"/>
        <dbReference type="ChEBI" id="CHEBI:176425"/>
        <dbReference type="ChEBI" id="CHEBI:456216"/>
        <dbReference type="EC" id="2.7.1.130"/>
    </reaction>
</comment>
<dbReference type="NCBIfam" id="TIGR00682">
    <property type="entry name" value="lpxK"/>
    <property type="match status" value="1"/>
</dbReference>
<keyword evidence="7 13" id="KW-0808">Transferase</keyword>
<keyword evidence="10 13" id="KW-0067">ATP-binding</keyword>
<comment type="pathway">
    <text evidence="2 13">Glycolipid biosynthesis; lipid IV(A) biosynthesis; lipid IV(A) from (3R)-3-hydroxytetradecanoyl-[acyl-carrier-protein] and UDP-N-acetyl-alpha-D-glucosamine: step 6/6.</text>
</comment>
<dbReference type="InterPro" id="IPR027417">
    <property type="entry name" value="P-loop_NTPase"/>
</dbReference>
<keyword evidence="5 13" id="KW-0444">Lipid biosynthesis</keyword>
<gene>
    <name evidence="13" type="primary">lpxK</name>
    <name evidence="14" type="ORF">DC045_19530</name>
</gene>
<dbReference type="GO" id="GO:0009244">
    <property type="term" value="P:lipopolysaccharide core region biosynthetic process"/>
    <property type="evidence" value="ECO:0007669"/>
    <property type="project" value="TreeGrafter"/>
</dbReference>
<dbReference type="Pfam" id="PF02606">
    <property type="entry name" value="LpxK"/>
    <property type="match status" value="1"/>
</dbReference>
<dbReference type="AlphaFoldDB" id="A0A349SZH5"/>
<dbReference type="GO" id="GO:0005524">
    <property type="term" value="F:ATP binding"/>
    <property type="evidence" value="ECO:0007669"/>
    <property type="project" value="UniProtKB-UniRule"/>
</dbReference>
<evidence type="ECO:0000256" key="11">
    <source>
        <dbReference type="ARBA" id="ARBA00023098"/>
    </source>
</evidence>
<evidence type="ECO:0000256" key="2">
    <source>
        <dbReference type="ARBA" id="ARBA00004870"/>
    </source>
</evidence>
<comment type="caution">
    <text evidence="14">The sequence shown here is derived from an EMBL/GenBank/DDBJ whole genome shotgun (WGS) entry which is preliminary data.</text>
</comment>
<keyword evidence="6 13" id="KW-0441">Lipid A biosynthesis</keyword>
<accession>A0A349SZH5</accession>
<comment type="similarity">
    <text evidence="13">Belongs to the LpxK family.</text>
</comment>
<reference evidence="14 15" key="1">
    <citation type="journal article" date="2018" name="Nat. Biotechnol.">
        <title>A standardized bacterial taxonomy based on genome phylogeny substantially revises the tree of life.</title>
        <authorList>
            <person name="Parks D.H."/>
            <person name="Chuvochina M."/>
            <person name="Waite D.W."/>
            <person name="Rinke C."/>
            <person name="Skarshewski A."/>
            <person name="Chaumeil P.A."/>
            <person name="Hugenholtz P."/>
        </authorList>
    </citation>
    <scope>NUCLEOTIDE SEQUENCE [LARGE SCALE GENOMIC DNA]</scope>
    <source>
        <strain evidence="14">UBA9380</strain>
    </source>
</reference>
<dbReference type="PANTHER" id="PTHR42724:SF1">
    <property type="entry name" value="TETRAACYLDISACCHARIDE 4'-KINASE, MITOCHONDRIAL-RELATED"/>
    <property type="match status" value="1"/>
</dbReference>
<evidence type="ECO:0000313" key="14">
    <source>
        <dbReference type="EMBL" id="HBC36452.1"/>
    </source>
</evidence>
<evidence type="ECO:0000313" key="15">
    <source>
        <dbReference type="Proteomes" id="UP000263489"/>
    </source>
</evidence>
<dbReference type="GO" id="GO:0009029">
    <property type="term" value="F:lipid-A 4'-kinase activity"/>
    <property type="evidence" value="ECO:0007669"/>
    <property type="project" value="UniProtKB-UniRule"/>
</dbReference>
<dbReference type="PANTHER" id="PTHR42724">
    <property type="entry name" value="TETRAACYLDISACCHARIDE 4'-KINASE"/>
    <property type="match status" value="1"/>
</dbReference>
<evidence type="ECO:0000256" key="9">
    <source>
        <dbReference type="ARBA" id="ARBA00022777"/>
    </source>
</evidence>
<keyword evidence="11 13" id="KW-0443">Lipid metabolism</keyword>
<evidence type="ECO:0000256" key="1">
    <source>
        <dbReference type="ARBA" id="ARBA00002274"/>
    </source>
</evidence>
<dbReference type="Proteomes" id="UP000263489">
    <property type="component" value="Unassembled WGS sequence"/>
</dbReference>
<protein>
    <recommendedName>
        <fullName evidence="4 13">Tetraacyldisaccharide 4'-kinase</fullName>
        <ecNumber evidence="3 13">2.7.1.130</ecNumber>
    </recommendedName>
    <alternativeName>
        <fullName evidence="12 13">Lipid A 4'-kinase</fullName>
    </alternativeName>
</protein>
<evidence type="ECO:0000256" key="6">
    <source>
        <dbReference type="ARBA" id="ARBA00022556"/>
    </source>
</evidence>
<evidence type="ECO:0000256" key="7">
    <source>
        <dbReference type="ARBA" id="ARBA00022679"/>
    </source>
</evidence>
<dbReference type="EMBL" id="DNNA01000301">
    <property type="protein sequence ID" value="HBC36452.1"/>
    <property type="molecule type" value="Genomic_DNA"/>
</dbReference>
<dbReference type="GO" id="GO:0005886">
    <property type="term" value="C:plasma membrane"/>
    <property type="evidence" value="ECO:0007669"/>
    <property type="project" value="TreeGrafter"/>
</dbReference>
<name>A0A349SZH5_9GAMM</name>
<evidence type="ECO:0000256" key="5">
    <source>
        <dbReference type="ARBA" id="ARBA00022516"/>
    </source>
</evidence>
<comment type="function">
    <text evidence="1 13">Transfers the gamma-phosphate of ATP to the 4'-position of a tetraacyldisaccharide 1-phosphate intermediate (termed DS-1-P) to form tetraacyldisaccharide 1,4'-bis-phosphate (lipid IVA).</text>
</comment>
<dbReference type="SUPFAM" id="SSF52540">
    <property type="entry name" value="P-loop containing nucleoside triphosphate hydrolases"/>
    <property type="match status" value="1"/>
</dbReference>
<proteinExistence type="inferred from homology"/>
<dbReference type="InterPro" id="IPR003758">
    <property type="entry name" value="LpxK"/>
</dbReference>
<dbReference type="RefSeq" id="WP_424006286.1">
    <property type="nucleotide sequence ID" value="NZ_JBMZPG010000047.1"/>
</dbReference>
<evidence type="ECO:0000256" key="8">
    <source>
        <dbReference type="ARBA" id="ARBA00022741"/>
    </source>
</evidence>
<evidence type="ECO:0000256" key="13">
    <source>
        <dbReference type="HAMAP-Rule" id="MF_00409"/>
    </source>
</evidence>
<organism evidence="14 15">
    <name type="scientific">Marinobacter adhaerens</name>
    <dbReference type="NCBI Taxonomy" id="1033846"/>
    <lineage>
        <taxon>Bacteria</taxon>
        <taxon>Pseudomonadati</taxon>
        <taxon>Pseudomonadota</taxon>
        <taxon>Gammaproteobacteria</taxon>
        <taxon>Pseudomonadales</taxon>
        <taxon>Marinobacteraceae</taxon>
        <taxon>Marinobacter</taxon>
    </lineage>
</organism>
<evidence type="ECO:0000256" key="3">
    <source>
        <dbReference type="ARBA" id="ARBA00012071"/>
    </source>
</evidence>
<keyword evidence="9 13" id="KW-0418">Kinase</keyword>
<sequence>MSAVQSAMSSLVERLWYGRKRPLAFLAPLSWLYRSIAEARRRAAWDARDASLPVPVIVVGNITAGGTGKSPLTAWLVSALASDGWRPVILSRGYGGDAGQYPLEVAAETSPSEAGDEPVMLALSTGCPVVVDPRRRRGADYALEKNLGDVLICDDGLQHYKLPRDLELSVFDGQRGIGNGALIPVGPLREPVSRLTSVDFVIVNGKELSEQAMESFVGIDHPAIFSMILEPATLVHLKTGESRAVGDLRGKAVRAVAGIGNPARFFDTLRTLGADVTEAAFPDHHRFRPEDLNSDTDELIVMTAKDAVKCREFAPDNAWSLTVEARLPGPFRDAFLARVRQCSEPLTS</sequence>
<evidence type="ECO:0000256" key="4">
    <source>
        <dbReference type="ARBA" id="ARBA00016436"/>
    </source>
</evidence>
<comment type="caution">
    <text evidence="13">Lacks conserved residue(s) required for the propagation of feature annotation.</text>
</comment>